<evidence type="ECO:0000256" key="3">
    <source>
        <dbReference type="SAM" id="Phobius"/>
    </source>
</evidence>
<gene>
    <name evidence="4" type="ORF">EDD38_0907</name>
</gene>
<dbReference type="AlphaFoldDB" id="A0A3N4S0X7"/>
<dbReference type="Proteomes" id="UP000266906">
    <property type="component" value="Unassembled WGS sequence"/>
</dbReference>
<name>A0A3N4S0X7_9ACTN</name>
<evidence type="ECO:0000313" key="5">
    <source>
        <dbReference type="Proteomes" id="UP000266906"/>
    </source>
</evidence>
<keyword evidence="3" id="KW-0812">Transmembrane</keyword>
<evidence type="ECO:0000256" key="2">
    <source>
        <dbReference type="SAM" id="MobiDB-lite"/>
    </source>
</evidence>
<feature type="compositionally biased region" description="Low complexity" evidence="2">
    <location>
        <begin position="77"/>
        <end position="90"/>
    </location>
</feature>
<organism evidence="4 5">
    <name type="scientific">Kitasatospora cineracea</name>
    <dbReference type="NCBI Taxonomy" id="88074"/>
    <lineage>
        <taxon>Bacteria</taxon>
        <taxon>Bacillati</taxon>
        <taxon>Actinomycetota</taxon>
        <taxon>Actinomycetes</taxon>
        <taxon>Kitasatosporales</taxon>
        <taxon>Streptomycetaceae</taxon>
        <taxon>Kitasatospora</taxon>
    </lineage>
</organism>
<keyword evidence="3" id="KW-0472">Membrane</keyword>
<protein>
    <submittedName>
        <fullName evidence="4">Trypsin-like peptidase</fullName>
    </submittedName>
</protein>
<sequence length="323" mass="32689">MGRNTSQDGHRPLRSAALTSVLAVGVVGAIATAGVLTVQLRDPGRPRTRPVALAAPATPTPTPSPSPSPTPSPTAVPTPTAAPASAPAAVRQDAPVTAPTLQAPPSAPPEAVPGTTATAPDNAESRRVGALFAGPTGPGNHFCTASVIDSPGRNLILTAAHCLSDAAGTTFVPGYRDGRAPYGSWRVTKVYTADGWRNGGDPDEDFAVLAVAPNDGQQIEDVLGGNPLGTTASWTAEARLYGYPAGSELPILCTNTTSRQDTYQRRIDCPSFPGGTSGGPFVDTATGQVIGVIGGYQQGGDTDDTSYSAAFDHTVAELLAAAG</sequence>
<feature type="transmembrane region" description="Helical" evidence="3">
    <location>
        <begin position="20"/>
        <end position="40"/>
    </location>
</feature>
<keyword evidence="5" id="KW-1185">Reference proteome</keyword>
<dbReference type="EMBL" id="RKQG01000001">
    <property type="protein sequence ID" value="RPE32640.1"/>
    <property type="molecule type" value="Genomic_DNA"/>
</dbReference>
<evidence type="ECO:0000256" key="1">
    <source>
        <dbReference type="ARBA" id="ARBA00022729"/>
    </source>
</evidence>
<dbReference type="Gene3D" id="2.40.10.10">
    <property type="entry name" value="Trypsin-like serine proteases"/>
    <property type="match status" value="2"/>
</dbReference>
<dbReference type="InterPro" id="IPR009003">
    <property type="entry name" value="Peptidase_S1_PA"/>
</dbReference>
<dbReference type="GO" id="GO:0006508">
    <property type="term" value="P:proteolysis"/>
    <property type="evidence" value="ECO:0007669"/>
    <property type="project" value="InterPro"/>
</dbReference>
<accession>A0A3N4S0X7</accession>
<keyword evidence="3" id="KW-1133">Transmembrane helix</keyword>
<dbReference type="InterPro" id="IPR018114">
    <property type="entry name" value="TRYPSIN_HIS"/>
</dbReference>
<dbReference type="GO" id="GO:0004252">
    <property type="term" value="F:serine-type endopeptidase activity"/>
    <property type="evidence" value="ECO:0007669"/>
    <property type="project" value="InterPro"/>
</dbReference>
<feature type="region of interest" description="Disordered" evidence="2">
    <location>
        <begin position="41"/>
        <end position="123"/>
    </location>
</feature>
<evidence type="ECO:0000313" key="4">
    <source>
        <dbReference type="EMBL" id="RPE32640.1"/>
    </source>
</evidence>
<dbReference type="Pfam" id="PF13365">
    <property type="entry name" value="Trypsin_2"/>
    <property type="match status" value="1"/>
</dbReference>
<feature type="compositionally biased region" description="Pro residues" evidence="2">
    <location>
        <begin position="58"/>
        <end position="76"/>
    </location>
</feature>
<dbReference type="InterPro" id="IPR043504">
    <property type="entry name" value="Peptidase_S1_PA_chymotrypsin"/>
</dbReference>
<dbReference type="PANTHER" id="PTHR15462">
    <property type="entry name" value="SERINE PROTEASE"/>
    <property type="match status" value="1"/>
</dbReference>
<comment type="caution">
    <text evidence="4">The sequence shown here is derived from an EMBL/GenBank/DDBJ whole genome shotgun (WGS) entry which is preliminary data.</text>
</comment>
<dbReference type="SUPFAM" id="SSF50494">
    <property type="entry name" value="Trypsin-like serine proteases"/>
    <property type="match status" value="1"/>
</dbReference>
<proteinExistence type="predicted"/>
<reference evidence="4 5" key="1">
    <citation type="submission" date="2018-11" db="EMBL/GenBank/DDBJ databases">
        <title>Sequencing the genomes of 1000 actinobacteria strains.</title>
        <authorList>
            <person name="Klenk H.-P."/>
        </authorList>
    </citation>
    <scope>NUCLEOTIDE SEQUENCE [LARGE SCALE GENOMIC DNA]</scope>
    <source>
        <strain evidence="4 5">DSM 44781</strain>
    </source>
</reference>
<keyword evidence="1" id="KW-0732">Signal</keyword>
<dbReference type="RefSeq" id="WP_123817392.1">
    <property type="nucleotide sequence ID" value="NZ_RKQG01000001.1"/>
</dbReference>
<dbReference type="InterPro" id="IPR050966">
    <property type="entry name" value="Glutamyl_endopeptidase"/>
</dbReference>
<dbReference type="PROSITE" id="PS00134">
    <property type="entry name" value="TRYPSIN_HIS"/>
    <property type="match status" value="1"/>
</dbReference>